<proteinExistence type="predicted"/>
<dbReference type="InterPro" id="IPR010730">
    <property type="entry name" value="HET"/>
</dbReference>
<protein>
    <submittedName>
        <fullName evidence="2">Heterokaryon incompatibility</fullName>
    </submittedName>
</protein>
<evidence type="ECO:0000259" key="1">
    <source>
        <dbReference type="Pfam" id="PF06985"/>
    </source>
</evidence>
<organism evidence="2 3">
    <name type="scientific">Septoria linicola</name>
    <dbReference type="NCBI Taxonomy" id="215465"/>
    <lineage>
        <taxon>Eukaryota</taxon>
        <taxon>Fungi</taxon>
        <taxon>Dikarya</taxon>
        <taxon>Ascomycota</taxon>
        <taxon>Pezizomycotina</taxon>
        <taxon>Dothideomycetes</taxon>
        <taxon>Dothideomycetidae</taxon>
        <taxon>Mycosphaerellales</taxon>
        <taxon>Mycosphaerellaceae</taxon>
        <taxon>Septoria</taxon>
    </lineage>
</organism>
<reference evidence="2" key="1">
    <citation type="submission" date="2022-06" db="EMBL/GenBank/DDBJ databases">
        <title>Complete genome sequences of two strains of the flax pathogen Septoria linicola.</title>
        <authorList>
            <person name="Lapalu N."/>
            <person name="Simon A."/>
            <person name="Demenou B."/>
            <person name="Paumier D."/>
            <person name="Guillot M.-P."/>
            <person name="Gout L."/>
            <person name="Valade R."/>
        </authorList>
    </citation>
    <scope>NUCLEOTIDE SEQUENCE</scope>
    <source>
        <strain evidence="2">SE15195</strain>
    </source>
</reference>
<gene>
    <name evidence="2" type="ORF">Slin15195_G076770</name>
</gene>
<keyword evidence="3" id="KW-1185">Reference proteome</keyword>
<dbReference type="PANTHER" id="PTHR10622">
    <property type="entry name" value="HET DOMAIN-CONTAINING PROTEIN"/>
    <property type="match status" value="1"/>
</dbReference>
<dbReference type="EMBL" id="CP099423">
    <property type="protein sequence ID" value="USW54358.1"/>
    <property type="molecule type" value="Genomic_DNA"/>
</dbReference>
<feature type="domain" description="Heterokaryon incompatibility" evidence="1">
    <location>
        <begin position="22"/>
        <end position="106"/>
    </location>
</feature>
<dbReference type="PANTHER" id="PTHR10622:SF12">
    <property type="entry name" value="HET DOMAIN-CONTAINING PROTEIN"/>
    <property type="match status" value="1"/>
</dbReference>
<name>A0A9Q9AYG3_9PEZI</name>
<evidence type="ECO:0000313" key="3">
    <source>
        <dbReference type="Proteomes" id="UP001056384"/>
    </source>
</evidence>
<sequence>MRLLNTETYELHEFFDKDVPAYTILSHRWTNDEVTFQDYRKGRGHDTAGHKKVVDACNFANLRRQSWLWVDTCCIDKRSSAELSEAINSMFVWYQEASECYVYLEDVPSVDKPNWTDVPAGFRGSIWFSRGWTLQELVAPACVLFCDQQWQLFGHRASDHAAIDSVVDKRDEGTTLGRDLTPYISKITGIPERVLRRPASYKEYSVAQRLSWASHRTTRRIEDEAYCLLGLLDVHMPLLYGERGRAFARLQQEVMRNSTDESILAWPRHRDGDIALLASSPALYKDCHAIRISEDLRVPRLTPQSGLVKLESGSIDECFLIGHAIKGIYAVRLRCIIYEDHERKAYEKPQITADPKPFVGISFALEPFMGRSDIL</sequence>
<evidence type="ECO:0000313" key="2">
    <source>
        <dbReference type="EMBL" id="USW54358.1"/>
    </source>
</evidence>
<dbReference type="Pfam" id="PF06985">
    <property type="entry name" value="HET"/>
    <property type="match status" value="1"/>
</dbReference>
<accession>A0A9Q9AYG3</accession>
<dbReference type="Proteomes" id="UP001056384">
    <property type="component" value="Chromosome 6"/>
</dbReference>
<dbReference type="AlphaFoldDB" id="A0A9Q9AYG3"/>